<name>Q6BWK3_DEBHA</name>
<protein>
    <recommendedName>
        <fullName evidence="5">SURF1-like protein</fullName>
    </recommendedName>
</protein>
<keyword evidence="7" id="KW-1185">Reference proteome</keyword>
<dbReference type="HOGENOM" id="CLU_047737_4_0_1"/>
<dbReference type="eggNOG" id="KOG1563">
    <property type="taxonomic scope" value="Eukaryota"/>
</dbReference>
<keyword evidence="2" id="KW-0812">Transmembrane</keyword>
<comment type="function">
    <text evidence="5">Probably involved in the biogenesis of the COX complex.</text>
</comment>
<keyword evidence="4" id="KW-0472">Membrane</keyword>
<keyword evidence="5" id="KW-0999">Mitochondrion inner membrane</keyword>
<evidence type="ECO:0000256" key="2">
    <source>
        <dbReference type="ARBA" id="ARBA00022692"/>
    </source>
</evidence>
<dbReference type="InterPro" id="IPR045214">
    <property type="entry name" value="Surf1/Surf4"/>
</dbReference>
<dbReference type="OrthoDB" id="10040024at2759"/>
<dbReference type="GeneID" id="2913343"/>
<evidence type="ECO:0000313" key="7">
    <source>
        <dbReference type="Proteomes" id="UP000000599"/>
    </source>
</evidence>
<dbReference type="STRING" id="284592.Q6BWK3"/>
<dbReference type="VEuPathDB" id="FungiDB:DEHA2B10648g"/>
<proteinExistence type="inferred from homology"/>
<dbReference type="InterPro" id="IPR002994">
    <property type="entry name" value="Surf1/Shy1"/>
</dbReference>
<dbReference type="PANTHER" id="PTHR23427">
    <property type="entry name" value="SURFEIT LOCUS PROTEIN"/>
    <property type="match status" value="1"/>
</dbReference>
<dbReference type="Pfam" id="PF02104">
    <property type="entry name" value="SURF1"/>
    <property type="match status" value="1"/>
</dbReference>
<dbReference type="GO" id="GO:0051082">
    <property type="term" value="F:unfolded protein binding"/>
    <property type="evidence" value="ECO:0007669"/>
    <property type="project" value="EnsemblFungi"/>
</dbReference>
<dbReference type="FunCoup" id="Q6BWK3">
    <property type="interactions" value="388"/>
</dbReference>
<organism evidence="6 7">
    <name type="scientific">Debaryomyces hansenii (strain ATCC 36239 / CBS 767 / BCRC 21394 / JCM 1990 / NBRC 0083 / IGC 2968)</name>
    <name type="common">Yeast</name>
    <name type="synonym">Torulaspora hansenii</name>
    <dbReference type="NCBI Taxonomy" id="284592"/>
    <lineage>
        <taxon>Eukaryota</taxon>
        <taxon>Fungi</taxon>
        <taxon>Dikarya</taxon>
        <taxon>Ascomycota</taxon>
        <taxon>Saccharomycotina</taxon>
        <taxon>Pichiomycetes</taxon>
        <taxon>Debaryomycetaceae</taxon>
        <taxon>Debaryomyces</taxon>
    </lineage>
</organism>
<comment type="similarity">
    <text evidence="5">Belongs to the SURF1 family.</text>
</comment>
<dbReference type="RefSeq" id="XP_457416.2">
    <property type="nucleotide sequence ID" value="XM_457416.1"/>
</dbReference>
<gene>
    <name evidence="6" type="ordered locus">DEHA2B10648g</name>
</gene>
<comment type="subcellular location">
    <subcellularLocation>
        <location evidence="1">Membrane</location>
    </subcellularLocation>
    <subcellularLocation>
        <location evidence="5">Mitochondrion inner membrane</location>
        <topology evidence="5">Multi-pass membrane protein</topology>
    </subcellularLocation>
</comment>
<keyword evidence="3" id="KW-1133">Transmembrane helix</keyword>
<dbReference type="GO" id="GO:0033617">
    <property type="term" value="P:mitochondrial respiratory chain complex IV assembly"/>
    <property type="evidence" value="ECO:0007669"/>
    <property type="project" value="EnsemblFungi"/>
</dbReference>
<dbReference type="EMBL" id="CR382134">
    <property type="protein sequence ID" value="CAG85420.2"/>
    <property type="molecule type" value="Genomic_DNA"/>
</dbReference>
<dbReference type="GO" id="GO:0005743">
    <property type="term" value="C:mitochondrial inner membrane"/>
    <property type="evidence" value="ECO:0007669"/>
    <property type="project" value="UniProtKB-SubCell"/>
</dbReference>
<dbReference type="InParanoid" id="Q6BWK3"/>
<evidence type="ECO:0000313" key="6">
    <source>
        <dbReference type="EMBL" id="CAG85420.2"/>
    </source>
</evidence>
<dbReference type="PANTHER" id="PTHR23427:SF2">
    <property type="entry name" value="SURFEIT LOCUS PROTEIN 1"/>
    <property type="match status" value="1"/>
</dbReference>
<dbReference type="KEGG" id="dha:DEHA2B10648g"/>
<sequence>MLEVLTRPRGATGVGLRLCERRYLSLLFTRTTNRTTIKPSSIITKRTVKTPTIDWNPLTSSKTNLAAAQKQAESPILRKFFLGLMIAMPVISFFLGCWQVKRLKWKVALISKSENSLAQPPLEEIPPNLDPAIIDEFEYRRFKTKGHFDYSQEMFLGPRIKNGITGYLVVCPFVRSNGGAPILIERGWIHKDKVVPENRKGGYLSHLAYPQGEIEIEALFRVMPKKSNLQFDHDMGSRLFYVPDVEVMAEQSHSLPVYCQMIYSLKDNVEWRKAQEKETNTSSWKKWLGFSKKINEADDSDVLYISSKAGEDSTLEYQEFEFIDQGVPIAAYPKVKFSNNHMQYMVTWFSLSFVSAGLLIYNFVKKRKYSSAEKVIEAKRRDMKKKW</sequence>
<dbReference type="OMA" id="YLGTWQL"/>
<dbReference type="Proteomes" id="UP000000599">
    <property type="component" value="Chromosome B"/>
</dbReference>
<accession>Q6BWK3</accession>
<dbReference type="AlphaFoldDB" id="Q6BWK3"/>
<keyword evidence="5" id="KW-0496">Mitochondrion</keyword>
<reference evidence="6 7" key="1">
    <citation type="journal article" date="2004" name="Nature">
        <title>Genome evolution in yeasts.</title>
        <authorList>
            <consortium name="Genolevures"/>
            <person name="Dujon B."/>
            <person name="Sherman D."/>
            <person name="Fischer G."/>
            <person name="Durrens P."/>
            <person name="Casaregola S."/>
            <person name="Lafontaine I."/>
            <person name="de Montigny J."/>
            <person name="Marck C."/>
            <person name="Neuveglise C."/>
            <person name="Talla E."/>
            <person name="Goffard N."/>
            <person name="Frangeul L."/>
            <person name="Aigle M."/>
            <person name="Anthouard V."/>
            <person name="Babour A."/>
            <person name="Barbe V."/>
            <person name="Barnay S."/>
            <person name="Blanchin S."/>
            <person name="Beckerich J.M."/>
            <person name="Beyne E."/>
            <person name="Bleykasten C."/>
            <person name="Boisrame A."/>
            <person name="Boyer J."/>
            <person name="Cattolico L."/>
            <person name="Confanioleri F."/>
            <person name="de Daruvar A."/>
            <person name="Despons L."/>
            <person name="Fabre E."/>
            <person name="Fairhead C."/>
            <person name="Ferry-Dumazet H."/>
            <person name="Groppi A."/>
            <person name="Hantraye F."/>
            <person name="Hennequin C."/>
            <person name="Jauniaux N."/>
            <person name="Joyet P."/>
            <person name="Kachouri R."/>
            <person name="Kerrest A."/>
            <person name="Koszul R."/>
            <person name="Lemaire M."/>
            <person name="Lesur I."/>
            <person name="Ma L."/>
            <person name="Muller H."/>
            <person name="Nicaud J.M."/>
            <person name="Nikolski M."/>
            <person name="Oztas S."/>
            <person name="Ozier-Kalogeropoulos O."/>
            <person name="Pellenz S."/>
            <person name="Potier S."/>
            <person name="Richard G.F."/>
            <person name="Straub M.L."/>
            <person name="Suleau A."/>
            <person name="Swennene D."/>
            <person name="Tekaia F."/>
            <person name="Wesolowski-Louvel M."/>
            <person name="Westhof E."/>
            <person name="Wirth B."/>
            <person name="Zeniou-Meyer M."/>
            <person name="Zivanovic I."/>
            <person name="Bolotin-Fukuhara M."/>
            <person name="Thierry A."/>
            <person name="Bouchier C."/>
            <person name="Caudron B."/>
            <person name="Scarpelli C."/>
            <person name="Gaillardin C."/>
            <person name="Weissenbach J."/>
            <person name="Wincker P."/>
            <person name="Souciet J.L."/>
        </authorList>
    </citation>
    <scope>NUCLEOTIDE SEQUENCE [LARGE SCALE GENOMIC DNA]</scope>
    <source>
        <strain evidence="7">ATCC 36239 / CBS 767 / BCRC 21394 / JCM 1990 / NBRC 0083 / IGC 2968</strain>
    </source>
</reference>
<evidence type="ECO:0000256" key="4">
    <source>
        <dbReference type="ARBA" id="ARBA00023136"/>
    </source>
</evidence>
<evidence type="ECO:0000256" key="1">
    <source>
        <dbReference type="ARBA" id="ARBA00004370"/>
    </source>
</evidence>
<evidence type="ECO:0000256" key="3">
    <source>
        <dbReference type="ARBA" id="ARBA00022989"/>
    </source>
</evidence>
<dbReference type="CDD" id="cd06662">
    <property type="entry name" value="SURF1"/>
    <property type="match status" value="1"/>
</dbReference>
<dbReference type="PROSITE" id="PS50895">
    <property type="entry name" value="SURF1"/>
    <property type="match status" value="1"/>
</dbReference>
<evidence type="ECO:0000256" key="5">
    <source>
        <dbReference type="RuleBase" id="RU363076"/>
    </source>
</evidence>